<feature type="transmembrane region" description="Helical" evidence="7">
    <location>
        <begin position="144"/>
        <end position="166"/>
    </location>
</feature>
<comment type="subcellular location">
    <subcellularLocation>
        <location evidence="1">Cell membrane</location>
        <topology evidence="1">Multi-pass membrane protein</topology>
    </subcellularLocation>
</comment>
<sequence>MMERTSPPEAVVSPARTGRLWIGALGVLALALGALQSVVEPALPLLQRELGVSPAEGALVGNALLVTGAVIAPVAGKLGDRHGGKRVLVRLMAVVSVGGLLAGLAPNLPMLLLGQILQGAMVGALPLSFILVRTHLAAGASQAAIGLVVALFTGGGIVGTVLAGPIAEALSWQWMFTLPTLAVIAATSAVALLMPHDPPVRSAPGIDWPGAVLLSGTLLAFMLGLVTLTGDGGLPPLAVGALAVGVAALATGWVAVERRAASPMVDLRMLAKPAMWHACVLTLVITTGYGMVTLLLPQLFGVSADGYGFGAGTTEIGLLLLPGVLAGAVSDSVGGIAARRFGPRAVVVAGAVVTAATMIALAALHSAEWQLALAKALTAFAAGVGTTALLAGTATAVEAKDVGIATGLLVVTRVIGAALGAQGAGAILVAGADPTTGRPAESAFVTGFAVAGLVAALSLLVVRATRKGARA</sequence>
<feature type="transmembrane region" description="Helical" evidence="7">
    <location>
        <begin position="234"/>
        <end position="256"/>
    </location>
</feature>
<dbReference type="SUPFAM" id="SSF103473">
    <property type="entry name" value="MFS general substrate transporter"/>
    <property type="match status" value="1"/>
</dbReference>
<proteinExistence type="predicted"/>
<feature type="transmembrane region" description="Helical" evidence="7">
    <location>
        <begin position="87"/>
        <end position="105"/>
    </location>
</feature>
<dbReference type="PANTHER" id="PTHR42718">
    <property type="entry name" value="MAJOR FACILITATOR SUPERFAMILY MULTIDRUG TRANSPORTER MFSC"/>
    <property type="match status" value="1"/>
</dbReference>
<evidence type="ECO:0000256" key="5">
    <source>
        <dbReference type="ARBA" id="ARBA00023136"/>
    </source>
</evidence>
<keyword evidence="10" id="KW-1185">Reference proteome</keyword>
<evidence type="ECO:0000313" key="9">
    <source>
        <dbReference type="EMBL" id="GAA2455433.1"/>
    </source>
</evidence>
<dbReference type="Proteomes" id="UP001500460">
    <property type="component" value="Unassembled WGS sequence"/>
</dbReference>
<protein>
    <submittedName>
        <fullName evidence="9">MFS transporter</fullName>
    </submittedName>
</protein>
<evidence type="ECO:0000256" key="7">
    <source>
        <dbReference type="SAM" id="Phobius"/>
    </source>
</evidence>
<feature type="transmembrane region" description="Helical" evidence="7">
    <location>
        <begin position="345"/>
        <end position="364"/>
    </location>
</feature>
<feature type="transmembrane region" description="Helical" evidence="7">
    <location>
        <begin position="316"/>
        <end position="338"/>
    </location>
</feature>
<name>A0ABP5XJT1_9ACTN</name>
<feature type="transmembrane region" description="Helical" evidence="7">
    <location>
        <begin position="404"/>
        <end position="430"/>
    </location>
</feature>
<feature type="domain" description="Major facilitator superfamily (MFS) profile" evidence="8">
    <location>
        <begin position="19"/>
        <end position="470"/>
    </location>
</feature>
<feature type="transmembrane region" description="Helical" evidence="7">
    <location>
        <begin position="376"/>
        <end position="397"/>
    </location>
</feature>
<evidence type="ECO:0000256" key="6">
    <source>
        <dbReference type="ARBA" id="ARBA00023251"/>
    </source>
</evidence>
<evidence type="ECO:0000256" key="3">
    <source>
        <dbReference type="ARBA" id="ARBA00022692"/>
    </source>
</evidence>
<dbReference type="EMBL" id="BAAATK010000052">
    <property type="protein sequence ID" value="GAA2455433.1"/>
    <property type="molecule type" value="Genomic_DNA"/>
</dbReference>
<dbReference type="InterPro" id="IPR011701">
    <property type="entry name" value="MFS"/>
</dbReference>
<comment type="caution">
    <text evidence="9">The sequence shown here is derived from an EMBL/GenBank/DDBJ whole genome shotgun (WGS) entry which is preliminary data.</text>
</comment>
<evidence type="ECO:0000259" key="8">
    <source>
        <dbReference type="PROSITE" id="PS50850"/>
    </source>
</evidence>
<evidence type="ECO:0000313" key="10">
    <source>
        <dbReference type="Proteomes" id="UP001500460"/>
    </source>
</evidence>
<feature type="transmembrane region" description="Helical" evidence="7">
    <location>
        <begin position="59"/>
        <end position="75"/>
    </location>
</feature>
<dbReference type="InterPro" id="IPR036259">
    <property type="entry name" value="MFS_trans_sf"/>
</dbReference>
<accession>A0ABP5XJT1</accession>
<evidence type="ECO:0000256" key="2">
    <source>
        <dbReference type="ARBA" id="ARBA00022448"/>
    </source>
</evidence>
<evidence type="ECO:0000256" key="1">
    <source>
        <dbReference type="ARBA" id="ARBA00004651"/>
    </source>
</evidence>
<organism evidence="9 10">
    <name type="scientific">Streptomyces glaucus</name>
    <dbReference type="NCBI Taxonomy" id="284029"/>
    <lineage>
        <taxon>Bacteria</taxon>
        <taxon>Bacillati</taxon>
        <taxon>Actinomycetota</taxon>
        <taxon>Actinomycetes</taxon>
        <taxon>Kitasatosporales</taxon>
        <taxon>Streptomycetaceae</taxon>
        <taxon>Streptomyces</taxon>
    </lineage>
</organism>
<keyword evidence="5 7" id="KW-0472">Membrane</keyword>
<feature type="transmembrane region" description="Helical" evidence="7">
    <location>
        <begin position="442"/>
        <end position="462"/>
    </location>
</feature>
<keyword evidence="6" id="KW-0046">Antibiotic resistance</keyword>
<keyword evidence="2" id="KW-0813">Transport</keyword>
<dbReference type="Pfam" id="PF07690">
    <property type="entry name" value="MFS_1"/>
    <property type="match status" value="1"/>
</dbReference>
<dbReference type="InterPro" id="IPR020846">
    <property type="entry name" value="MFS_dom"/>
</dbReference>
<dbReference type="PROSITE" id="PS50850">
    <property type="entry name" value="MFS"/>
    <property type="match status" value="1"/>
</dbReference>
<feature type="transmembrane region" description="Helical" evidence="7">
    <location>
        <begin position="206"/>
        <end position="228"/>
    </location>
</feature>
<dbReference type="Gene3D" id="1.20.1250.20">
    <property type="entry name" value="MFS general substrate transporter like domains"/>
    <property type="match status" value="2"/>
</dbReference>
<evidence type="ECO:0000256" key="4">
    <source>
        <dbReference type="ARBA" id="ARBA00022989"/>
    </source>
</evidence>
<dbReference type="PANTHER" id="PTHR42718:SF9">
    <property type="entry name" value="MAJOR FACILITATOR SUPERFAMILY MULTIDRUG TRANSPORTER MFSC"/>
    <property type="match status" value="1"/>
</dbReference>
<feature type="transmembrane region" description="Helical" evidence="7">
    <location>
        <begin position="172"/>
        <end position="194"/>
    </location>
</feature>
<feature type="transmembrane region" description="Helical" evidence="7">
    <location>
        <begin position="20"/>
        <end position="39"/>
    </location>
</feature>
<gene>
    <name evidence="9" type="ORF">GCM10010421_55770</name>
</gene>
<feature type="transmembrane region" description="Helical" evidence="7">
    <location>
        <begin position="111"/>
        <end position="132"/>
    </location>
</feature>
<keyword evidence="3 7" id="KW-0812">Transmembrane</keyword>
<keyword evidence="4 7" id="KW-1133">Transmembrane helix</keyword>
<reference evidence="10" key="1">
    <citation type="journal article" date="2019" name="Int. J. Syst. Evol. Microbiol.">
        <title>The Global Catalogue of Microorganisms (GCM) 10K type strain sequencing project: providing services to taxonomists for standard genome sequencing and annotation.</title>
        <authorList>
            <consortium name="The Broad Institute Genomics Platform"/>
            <consortium name="The Broad Institute Genome Sequencing Center for Infectious Disease"/>
            <person name="Wu L."/>
            <person name="Ma J."/>
        </authorList>
    </citation>
    <scope>NUCLEOTIDE SEQUENCE [LARGE SCALE GENOMIC DNA]</scope>
    <source>
        <strain evidence="10">JCM 6922</strain>
    </source>
</reference>
<feature type="transmembrane region" description="Helical" evidence="7">
    <location>
        <begin position="276"/>
        <end position="296"/>
    </location>
</feature>